<evidence type="ECO:0000256" key="9">
    <source>
        <dbReference type="ARBA" id="ARBA00023324"/>
    </source>
</evidence>
<dbReference type="EC" id="1.11.1.6" evidence="3 10"/>
<dbReference type="PROSITE" id="PS51402">
    <property type="entry name" value="CATALASE_3"/>
    <property type="match status" value="1"/>
</dbReference>
<feature type="active site" evidence="11">
    <location>
        <position position="165"/>
    </location>
</feature>
<dbReference type="Gene3D" id="1.20.1370.20">
    <property type="match status" value="1"/>
</dbReference>
<dbReference type="SMART" id="SM01060">
    <property type="entry name" value="Catalase"/>
    <property type="match status" value="1"/>
</dbReference>
<dbReference type="Proteomes" id="UP000076727">
    <property type="component" value="Unassembled WGS sequence"/>
</dbReference>
<feature type="domain" description="Catalase core" evidence="15">
    <location>
        <begin position="41"/>
        <end position="432"/>
    </location>
</feature>
<organism evidence="16 17">
    <name type="scientific">Daedalea quercina L-15889</name>
    <dbReference type="NCBI Taxonomy" id="1314783"/>
    <lineage>
        <taxon>Eukaryota</taxon>
        <taxon>Fungi</taxon>
        <taxon>Dikarya</taxon>
        <taxon>Basidiomycota</taxon>
        <taxon>Agaricomycotina</taxon>
        <taxon>Agaricomycetes</taxon>
        <taxon>Polyporales</taxon>
        <taxon>Fomitopsis</taxon>
    </lineage>
</organism>
<dbReference type="Gene3D" id="2.40.180.10">
    <property type="entry name" value="Catalase core domain"/>
    <property type="match status" value="1"/>
</dbReference>
<dbReference type="PIRSF" id="PIRSF038927">
    <property type="entry name" value="Catalase_clade2"/>
    <property type="match status" value="1"/>
</dbReference>
<dbReference type="InterPro" id="IPR024712">
    <property type="entry name" value="Catalase_clade2"/>
</dbReference>
<comment type="function">
    <text evidence="14">Catalyzes the degradation of hydrogen peroxide (H(2)O(2)) generated by peroxisomal oxidases to water and oxygen, thereby protecting cells from the toxic effects of hydrogen peroxide.</text>
</comment>
<keyword evidence="17" id="KW-1185">Reference proteome</keyword>
<dbReference type="InterPro" id="IPR018028">
    <property type="entry name" value="Catalase"/>
</dbReference>
<evidence type="ECO:0000256" key="3">
    <source>
        <dbReference type="ARBA" id="ARBA00012314"/>
    </source>
</evidence>
<evidence type="ECO:0000256" key="1">
    <source>
        <dbReference type="ARBA" id="ARBA00001971"/>
    </source>
</evidence>
<reference evidence="16 17" key="1">
    <citation type="journal article" date="2016" name="Mol. Biol. Evol.">
        <title>Comparative Genomics of Early-Diverging Mushroom-Forming Fungi Provides Insights into the Origins of Lignocellulose Decay Capabilities.</title>
        <authorList>
            <person name="Nagy L.G."/>
            <person name="Riley R."/>
            <person name="Tritt A."/>
            <person name="Adam C."/>
            <person name="Daum C."/>
            <person name="Floudas D."/>
            <person name="Sun H."/>
            <person name="Yadav J.S."/>
            <person name="Pangilinan J."/>
            <person name="Larsson K.H."/>
            <person name="Matsuura K."/>
            <person name="Barry K."/>
            <person name="Labutti K."/>
            <person name="Kuo R."/>
            <person name="Ohm R.A."/>
            <person name="Bhattacharya S.S."/>
            <person name="Shirouzu T."/>
            <person name="Yoshinaga Y."/>
            <person name="Martin F.M."/>
            <person name="Grigoriev I.V."/>
            <person name="Hibbett D.S."/>
        </authorList>
    </citation>
    <scope>NUCLEOTIDE SEQUENCE [LARGE SCALE GENOMIC DNA]</scope>
    <source>
        <strain evidence="16 17">L-15889</strain>
    </source>
</reference>
<feature type="active site" evidence="11">
    <location>
        <position position="91"/>
    </location>
</feature>
<feature type="binding site" description="axial binding residue" evidence="12">
    <location>
        <position position="379"/>
    </location>
    <ligand>
        <name>heme</name>
        <dbReference type="ChEBI" id="CHEBI:30413"/>
    </ligand>
    <ligandPart>
        <name>Fe</name>
        <dbReference type="ChEBI" id="CHEBI:18248"/>
    </ligandPart>
</feature>
<comment type="catalytic activity">
    <reaction evidence="10 13">
        <text>2 H2O2 = O2 + 2 H2O</text>
        <dbReference type="Rhea" id="RHEA:20309"/>
        <dbReference type="ChEBI" id="CHEBI:15377"/>
        <dbReference type="ChEBI" id="CHEBI:15379"/>
        <dbReference type="ChEBI" id="CHEBI:16240"/>
        <dbReference type="EC" id="1.11.1.6"/>
    </reaction>
</comment>
<evidence type="ECO:0000256" key="10">
    <source>
        <dbReference type="PIRNR" id="PIRNR038927"/>
    </source>
</evidence>
<dbReference type="InterPro" id="IPR011614">
    <property type="entry name" value="Catalase_core"/>
</dbReference>
<dbReference type="STRING" id="1314783.A0A165UGY8"/>
<dbReference type="GO" id="GO:0005829">
    <property type="term" value="C:cytosol"/>
    <property type="evidence" value="ECO:0007669"/>
    <property type="project" value="TreeGrafter"/>
</dbReference>
<evidence type="ECO:0000256" key="14">
    <source>
        <dbReference type="RuleBase" id="RU004142"/>
    </source>
</evidence>
<evidence type="ECO:0000256" key="11">
    <source>
        <dbReference type="PIRSR" id="PIRSR038927-1"/>
    </source>
</evidence>
<keyword evidence="6 10" id="KW-0479">Metal-binding</keyword>
<evidence type="ECO:0000256" key="5">
    <source>
        <dbReference type="ARBA" id="ARBA00022617"/>
    </source>
</evidence>
<accession>A0A165UGY8</accession>
<keyword evidence="5 10" id="KW-0349">Heme</keyword>
<sequence length="745" mass="82869">MATTISGAAKQMLTSVTDTAKVADLQKDSIDPNDNLNKGLTTDYGIYVSDTDNWLKAQDGSRVGPSLLEDQIAREKIHRFDHERIPERVVHARGTGAHGYFKVFDDRAKKYTSAGVLTDSSRTTPTFVRFSTVQGSRGSADTVRDVRGFATKFYTQEGVWDIVGNNIPVFFIQDAIKFPDFVHAVKPEPHNEVPQGQSAHNNFWDFVGLQPESAHMVLWAMSDRGIPRSFRMMQGFGVNTYTLINEKHEQFFVKFHWIPELGVHSFVWDEALKVCGQDPDFHRKDLEEAIHSGAYPKWKFGIQVIPEANEHDFDFDILDATKVWPEELVPLEIIGEMVLNKTVDEFFPETEQVAFCTAHVVPGIGFSDDPLLQGRNFSYFDTQITRLGVNWQELPINRPVCPVLNHNRDGAMRHKITKGQVNYWPNRLGVGAPVPTSQGGYADIATKVQGIKQRVRAPKFQEHFSQAQLFYNSLAPHEKQHVISAMSFELSHCDDPIVFETYTKLAANIDFELAKQVAINVGGIVPDKPTRANHGKATPTLSQLYYNPEKPTIKSRRIAILVADGFNLAEVEALRAALKVGMATTFVIGPRRGWIYPAGQVAGKGTGVWADHHYEGQRSTLFDAFVIPSGAEHAQKLAQNGRCIHWVREAFGHLKPIGAIGEGVVFLREAVQLPGVSLTSDLSSDSVVNSYDVVTVGKYDAGTAAADTLKIAQGEKGFVSNFAYAVSKHRCWDRELDGLASKVAF</sequence>
<evidence type="ECO:0000256" key="6">
    <source>
        <dbReference type="ARBA" id="ARBA00022723"/>
    </source>
</evidence>
<protein>
    <recommendedName>
        <fullName evidence="3 10">Catalase</fullName>
        <ecNumber evidence="3 10">1.11.1.6</ecNumber>
    </recommendedName>
</protein>
<keyword evidence="8 10" id="KW-0408">Iron</keyword>
<dbReference type="InterPro" id="IPR020835">
    <property type="entry name" value="Catalase_sf"/>
</dbReference>
<comment type="function">
    <text evidence="10">Occurs in almost all aerobically respiring organisms and serves to protect cells from the toxic effects of hydrogen peroxide.</text>
</comment>
<dbReference type="AlphaFoldDB" id="A0A165UGY8"/>
<evidence type="ECO:0000313" key="16">
    <source>
        <dbReference type="EMBL" id="KZT74891.1"/>
    </source>
</evidence>
<proteinExistence type="inferred from homology"/>
<dbReference type="CDD" id="cd03132">
    <property type="entry name" value="GATase1_catalase"/>
    <property type="match status" value="1"/>
</dbReference>
<dbReference type="Pfam" id="PF00199">
    <property type="entry name" value="Catalase"/>
    <property type="match status" value="1"/>
</dbReference>
<dbReference type="PROSITE" id="PS00438">
    <property type="entry name" value="CATALASE_2"/>
    <property type="match status" value="1"/>
</dbReference>
<dbReference type="Gene3D" id="3.40.50.880">
    <property type="match status" value="1"/>
</dbReference>
<keyword evidence="7 10" id="KW-0560">Oxidoreductase</keyword>
<evidence type="ECO:0000256" key="4">
    <source>
        <dbReference type="ARBA" id="ARBA00022559"/>
    </source>
</evidence>
<gene>
    <name evidence="16" type="ORF">DAEQUDRAFT_807184</name>
</gene>
<dbReference type="InterPro" id="IPR041399">
    <property type="entry name" value="Catalase_large_C"/>
</dbReference>
<comment type="cofactor">
    <cofactor evidence="1 10 12">
        <name>heme</name>
        <dbReference type="ChEBI" id="CHEBI:30413"/>
    </cofactor>
</comment>
<dbReference type="EMBL" id="KV429032">
    <property type="protein sequence ID" value="KZT74891.1"/>
    <property type="molecule type" value="Genomic_DNA"/>
</dbReference>
<dbReference type="InterPro" id="IPR010582">
    <property type="entry name" value="Catalase_immune_responsive"/>
</dbReference>
<comment type="similarity">
    <text evidence="2 10 13">Belongs to the catalase family.</text>
</comment>
<evidence type="ECO:0000256" key="13">
    <source>
        <dbReference type="RuleBase" id="RU000498"/>
    </source>
</evidence>
<dbReference type="SUPFAM" id="SSF56634">
    <property type="entry name" value="Heme-dependent catalase-like"/>
    <property type="match status" value="1"/>
</dbReference>
<keyword evidence="4 10" id="KW-0575">Peroxidase</keyword>
<dbReference type="Pfam" id="PF06628">
    <property type="entry name" value="Catalase-rel"/>
    <property type="match status" value="1"/>
</dbReference>
<dbReference type="PANTHER" id="PTHR42821:SF1">
    <property type="entry name" value="CATALASE-B"/>
    <property type="match status" value="1"/>
</dbReference>
<evidence type="ECO:0000256" key="7">
    <source>
        <dbReference type="ARBA" id="ARBA00023002"/>
    </source>
</evidence>
<dbReference type="PROSITE" id="PS00437">
    <property type="entry name" value="CATALASE_1"/>
    <property type="match status" value="1"/>
</dbReference>
<keyword evidence="9 10" id="KW-0376">Hydrogen peroxide</keyword>
<dbReference type="PANTHER" id="PTHR42821">
    <property type="entry name" value="CATALASE"/>
    <property type="match status" value="1"/>
</dbReference>
<dbReference type="OrthoDB" id="6880011at2759"/>
<dbReference type="InterPro" id="IPR002226">
    <property type="entry name" value="Catalase_haem_BS"/>
</dbReference>
<dbReference type="GO" id="GO:0042744">
    <property type="term" value="P:hydrogen peroxide catabolic process"/>
    <property type="evidence" value="ECO:0007669"/>
    <property type="project" value="UniProtKB-UniRule"/>
</dbReference>
<dbReference type="PRINTS" id="PR00067">
    <property type="entry name" value="CATALASE"/>
</dbReference>
<dbReference type="InterPro" id="IPR029062">
    <property type="entry name" value="Class_I_gatase-like"/>
</dbReference>
<dbReference type="SUPFAM" id="SSF52317">
    <property type="entry name" value="Class I glutamine amidotransferase-like"/>
    <property type="match status" value="1"/>
</dbReference>
<dbReference type="InterPro" id="IPR043156">
    <property type="entry name" value="Catalase_clade2_helical"/>
</dbReference>
<evidence type="ECO:0000259" key="15">
    <source>
        <dbReference type="SMART" id="SM01060"/>
    </source>
</evidence>
<dbReference type="GO" id="GO:0006979">
    <property type="term" value="P:response to oxidative stress"/>
    <property type="evidence" value="ECO:0007669"/>
    <property type="project" value="InterPro"/>
</dbReference>
<dbReference type="GO" id="GO:0020037">
    <property type="term" value="F:heme binding"/>
    <property type="evidence" value="ECO:0007669"/>
    <property type="project" value="UniProtKB-UniRule"/>
</dbReference>
<evidence type="ECO:0000256" key="8">
    <source>
        <dbReference type="ARBA" id="ARBA00023004"/>
    </source>
</evidence>
<evidence type="ECO:0000313" key="17">
    <source>
        <dbReference type="Proteomes" id="UP000076727"/>
    </source>
</evidence>
<dbReference type="InterPro" id="IPR024708">
    <property type="entry name" value="Catalase_AS"/>
</dbReference>
<evidence type="ECO:0000256" key="12">
    <source>
        <dbReference type="PIRSR" id="PIRSR038927-2"/>
    </source>
</evidence>
<evidence type="ECO:0000256" key="2">
    <source>
        <dbReference type="ARBA" id="ARBA00005329"/>
    </source>
</evidence>
<dbReference type="Pfam" id="PF18011">
    <property type="entry name" value="Catalase_C"/>
    <property type="match status" value="1"/>
</dbReference>
<dbReference type="GO" id="GO:0046872">
    <property type="term" value="F:metal ion binding"/>
    <property type="evidence" value="ECO:0007669"/>
    <property type="project" value="UniProtKB-KW"/>
</dbReference>
<dbReference type="GO" id="GO:0004096">
    <property type="term" value="F:catalase activity"/>
    <property type="evidence" value="ECO:0007669"/>
    <property type="project" value="UniProtKB-UniRule"/>
</dbReference>
<dbReference type="FunFam" id="2.40.180.10:FF:000003">
    <property type="entry name" value="Catalase"/>
    <property type="match status" value="1"/>
</dbReference>
<name>A0A165UGY8_9APHY</name>